<proteinExistence type="inferred from homology"/>
<comment type="caution">
    <text evidence="10">The sequence shown here is derived from an EMBL/GenBank/DDBJ whole genome shotgun (WGS) entry which is preliminary data.</text>
</comment>
<dbReference type="PANTHER" id="PTHR12786">
    <property type="entry name" value="SPLICING FACTOR SF3A-RELATED"/>
    <property type="match status" value="1"/>
</dbReference>
<keyword evidence="11" id="KW-1185">Reference proteome</keyword>
<evidence type="ECO:0000256" key="1">
    <source>
        <dbReference type="ARBA" id="ARBA00004123"/>
    </source>
</evidence>
<dbReference type="InterPro" id="IPR021966">
    <property type="entry name" value="SF3a60_bindingd"/>
</dbReference>
<keyword evidence="7" id="KW-0539">Nucleus</keyword>
<dbReference type="InterPro" id="IPR013087">
    <property type="entry name" value="Znf_C2H2_type"/>
</dbReference>
<evidence type="ECO:0000256" key="2">
    <source>
        <dbReference type="ARBA" id="ARBA00008776"/>
    </source>
</evidence>
<dbReference type="InterPro" id="IPR000690">
    <property type="entry name" value="Matrin/U1-C_Znf_C2H2"/>
</dbReference>
<evidence type="ECO:0000256" key="6">
    <source>
        <dbReference type="ARBA" id="ARBA00022833"/>
    </source>
</evidence>
<feature type="region of interest" description="Disordered" evidence="8">
    <location>
        <begin position="341"/>
        <end position="384"/>
    </location>
</feature>
<sequence length="512" mass="58435">MSLSLLEDVRGTHQDLDRLMSHLTSLLLPGPPKVHRDQLVQAHRASYLSELITERANVLVESYADQDGERAAEIERLSTTGGELAEFYDRLGRLNEYHRKYPNRMVEEPEIDWGALDGVDAEGRDFVDRMFTGEEMLGRYLDLHLHHDAYNNLSPSANKRLAYIAFIDSFDKFDLLPRSTKSKTEYETYLRNLHEYLVSFHKRIRPMHDLDADLAAVRTDFEEKWTTGAVSGWEDLTAPATATTGEPAGIWCAACSKLYSKETVYNAHLQSKKHLRAAERLTGSAAPTATSAATLPTAKINELRRTKDRALALLEQEVVMLGTQLTAIRVDTKANVERRAALTDKERQQEIEEQAAREAAERGEAERAAREGEQGAQGLEDDDDEARIYNPLKLPLGWDGKPIPYWLYKLHGLGVEYKCEICSDFIYMGRKNFERHFQESRHAFGMRALGLPNTKHFHEITRIEDAFALAEKLKSEGRAEIFRDETMEELEDDEGNVYNRKTYEDLKRQGLL</sequence>
<dbReference type="GO" id="GO:0000398">
    <property type="term" value="P:mRNA splicing, via spliceosome"/>
    <property type="evidence" value="ECO:0007669"/>
    <property type="project" value="InterPro"/>
</dbReference>
<dbReference type="Pfam" id="PF11931">
    <property type="entry name" value="SF3a60_Prp9_C"/>
    <property type="match status" value="1"/>
</dbReference>
<keyword evidence="4" id="KW-0479">Metal-binding</keyword>
<evidence type="ECO:0000256" key="5">
    <source>
        <dbReference type="ARBA" id="ARBA00022771"/>
    </source>
</evidence>
<dbReference type="Pfam" id="PF12108">
    <property type="entry name" value="SF3a60_bindingd"/>
    <property type="match status" value="1"/>
</dbReference>
<keyword evidence="3" id="KW-0597">Phosphoprotein</keyword>
<dbReference type="InterPro" id="IPR051421">
    <property type="entry name" value="RNA_Proc_DNA_Dmg_Regulator"/>
</dbReference>
<comment type="similarity">
    <text evidence="2">Belongs to the SF3A3 family.</text>
</comment>
<keyword evidence="6" id="KW-0862">Zinc</keyword>
<dbReference type="InterPro" id="IPR024598">
    <property type="entry name" value="SF3a60/Prp9_C"/>
</dbReference>
<dbReference type="InterPro" id="IPR036236">
    <property type="entry name" value="Znf_C2H2_sf"/>
</dbReference>
<dbReference type="AlphaFoldDB" id="A0A9P6T6B7"/>
<gene>
    <name evidence="10" type="ORF">CROQUDRAFT_665461</name>
</gene>
<dbReference type="OrthoDB" id="2160351at2759"/>
<dbReference type="Pfam" id="PF16837">
    <property type="entry name" value="SF3A3"/>
    <property type="match status" value="1"/>
</dbReference>
<evidence type="ECO:0000256" key="8">
    <source>
        <dbReference type="SAM" id="MobiDB-lite"/>
    </source>
</evidence>
<evidence type="ECO:0000256" key="7">
    <source>
        <dbReference type="ARBA" id="ARBA00023242"/>
    </source>
</evidence>
<dbReference type="GO" id="GO:0005681">
    <property type="term" value="C:spliceosomal complex"/>
    <property type="evidence" value="ECO:0007669"/>
    <property type="project" value="InterPro"/>
</dbReference>
<feature type="domain" description="Matrin-type" evidence="9">
    <location>
        <begin position="417"/>
        <end position="448"/>
    </location>
</feature>
<organism evidence="10 11">
    <name type="scientific">Cronartium quercuum f. sp. fusiforme G11</name>
    <dbReference type="NCBI Taxonomy" id="708437"/>
    <lineage>
        <taxon>Eukaryota</taxon>
        <taxon>Fungi</taxon>
        <taxon>Dikarya</taxon>
        <taxon>Basidiomycota</taxon>
        <taxon>Pucciniomycotina</taxon>
        <taxon>Pucciniomycetes</taxon>
        <taxon>Pucciniales</taxon>
        <taxon>Coleosporiaceae</taxon>
        <taxon>Cronartium</taxon>
    </lineage>
</organism>
<dbReference type="GO" id="GO:0008270">
    <property type="term" value="F:zinc ion binding"/>
    <property type="evidence" value="ECO:0007669"/>
    <property type="project" value="UniProtKB-KW"/>
</dbReference>
<protein>
    <recommendedName>
        <fullName evidence="9">Matrin-type domain-containing protein</fullName>
    </recommendedName>
</protein>
<dbReference type="Pfam" id="PF12874">
    <property type="entry name" value="zf-met"/>
    <property type="match status" value="1"/>
</dbReference>
<dbReference type="PROSITE" id="PS00028">
    <property type="entry name" value="ZINC_FINGER_C2H2_1"/>
    <property type="match status" value="1"/>
</dbReference>
<dbReference type="PANTHER" id="PTHR12786:SF2">
    <property type="entry name" value="SPLICING FACTOR 3A SUBUNIT 3"/>
    <property type="match status" value="1"/>
</dbReference>
<evidence type="ECO:0000313" key="10">
    <source>
        <dbReference type="EMBL" id="KAG0140244.1"/>
    </source>
</evidence>
<dbReference type="Gene3D" id="3.30.160.60">
    <property type="entry name" value="Classic Zinc Finger"/>
    <property type="match status" value="1"/>
</dbReference>
<dbReference type="PROSITE" id="PS50171">
    <property type="entry name" value="ZF_MATRIN"/>
    <property type="match status" value="1"/>
</dbReference>
<reference evidence="10" key="1">
    <citation type="submission" date="2013-11" db="EMBL/GenBank/DDBJ databases">
        <title>Genome sequence of the fusiform rust pathogen reveals effectors for host alternation and coevolution with pine.</title>
        <authorList>
            <consortium name="DOE Joint Genome Institute"/>
            <person name="Smith K."/>
            <person name="Pendleton A."/>
            <person name="Kubisiak T."/>
            <person name="Anderson C."/>
            <person name="Salamov A."/>
            <person name="Aerts A."/>
            <person name="Riley R."/>
            <person name="Clum A."/>
            <person name="Lindquist E."/>
            <person name="Ence D."/>
            <person name="Campbell M."/>
            <person name="Kronenberg Z."/>
            <person name="Feau N."/>
            <person name="Dhillon B."/>
            <person name="Hamelin R."/>
            <person name="Burleigh J."/>
            <person name="Smith J."/>
            <person name="Yandell M."/>
            <person name="Nelson C."/>
            <person name="Grigoriev I."/>
            <person name="Davis J."/>
        </authorList>
    </citation>
    <scope>NUCLEOTIDE SEQUENCE</scope>
    <source>
        <strain evidence="10">G11</strain>
    </source>
</reference>
<evidence type="ECO:0000259" key="9">
    <source>
        <dbReference type="PROSITE" id="PS50171"/>
    </source>
</evidence>
<evidence type="ECO:0000313" key="11">
    <source>
        <dbReference type="Proteomes" id="UP000886653"/>
    </source>
</evidence>
<evidence type="ECO:0000256" key="4">
    <source>
        <dbReference type="ARBA" id="ARBA00022723"/>
    </source>
</evidence>
<accession>A0A9P6T6B7</accession>
<feature type="compositionally biased region" description="Basic and acidic residues" evidence="8">
    <location>
        <begin position="341"/>
        <end position="373"/>
    </location>
</feature>
<keyword evidence="5" id="KW-0863">Zinc-finger</keyword>
<evidence type="ECO:0000256" key="3">
    <source>
        <dbReference type="ARBA" id="ARBA00022553"/>
    </source>
</evidence>
<dbReference type="SUPFAM" id="SSF57667">
    <property type="entry name" value="beta-beta-alpha zinc fingers"/>
    <property type="match status" value="1"/>
</dbReference>
<dbReference type="EMBL" id="MU167462">
    <property type="protein sequence ID" value="KAG0140244.1"/>
    <property type="molecule type" value="Genomic_DNA"/>
</dbReference>
<dbReference type="Proteomes" id="UP000886653">
    <property type="component" value="Unassembled WGS sequence"/>
</dbReference>
<name>A0A9P6T6B7_9BASI</name>
<dbReference type="InterPro" id="IPR031774">
    <property type="entry name" value="SF3A3_dom"/>
</dbReference>
<comment type="subcellular location">
    <subcellularLocation>
        <location evidence="1">Nucleus</location>
    </subcellularLocation>
</comment>
<dbReference type="GO" id="GO:0003723">
    <property type="term" value="F:RNA binding"/>
    <property type="evidence" value="ECO:0007669"/>
    <property type="project" value="InterPro"/>
</dbReference>